<evidence type="ECO:0000313" key="1">
    <source>
        <dbReference type="EMBL" id="CAI83528.1"/>
    </source>
</evidence>
<protein>
    <recommendedName>
        <fullName evidence="3">Lipoprotein</fullName>
    </recommendedName>
</protein>
<reference evidence="1 2" key="1">
    <citation type="journal article" date="2005" name="Nat. Biotechnol.">
        <title>Genome sequence of the chlorinated compound-respiring bacterium Dehalococcoides species strain CBDB1.</title>
        <authorList>
            <person name="Kube M."/>
            <person name="Beck A."/>
            <person name="Zinder S.H."/>
            <person name="Kuhl H."/>
            <person name="Reinhardt R."/>
            <person name="Adrian L."/>
        </authorList>
    </citation>
    <scope>NUCLEOTIDE SEQUENCE [LARGE SCALE GENOMIC DNA]</scope>
    <source>
        <strain evidence="1 2">CBDB1</strain>
    </source>
</reference>
<dbReference type="RefSeq" id="WP_011309872.1">
    <property type="nucleotide sequence ID" value="NC_007356.1"/>
</dbReference>
<proteinExistence type="predicted"/>
<evidence type="ECO:0008006" key="3">
    <source>
        <dbReference type="Google" id="ProtNLM"/>
    </source>
</evidence>
<sequence length="151" mass="16647">MKSVRFINIGLMPVLLSGIMLFGSGCGDTAKDTETVPYTLDYAKIFNAYTSSAIDSEGIAADRCDTFTSDIPVIYFSWQPRSLDVCCAATSVVWFFEGEEISSISLIDSSTCVHTASLERPEGGFLKGNYQVVLYIGINEYFKLDFTVVRN</sequence>
<evidence type="ECO:0000313" key="2">
    <source>
        <dbReference type="Proteomes" id="UP000000433"/>
    </source>
</evidence>
<dbReference type="KEGG" id="deh:cbdbA1505"/>
<dbReference type="AlphaFoldDB" id="A0A916KN68"/>
<gene>
    <name evidence="1" type="ordered locus">cbdbA1505</name>
</gene>
<dbReference type="EMBL" id="AJ965256">
    <property type="protein sequence ID" value="CAI83528.1"/>
    <property type="molecule type" value="Genomic_DNA"/>
</dbReference>
<accession>A0A916KN68</accession>
<keyword evidence="2" id="KW-1185">Reference proteome</keyword>
<dbReference type="PROSITE" id="PS51257">
    <property type="entry name" value="PROKAR_LIPOPROTEIN"/>
    <property type="match status" value="1"/>
</dbReference>
<name>A0A916KN68_DEHMC</name>
<organism evidence="1 2">
    <name type="scientific">Dehalococcoides mccartyi (strain CBDB1)</name>
    <dbReference type="NCBI Taxonomy" id="255470"/>
    <lineage>
        <taxon>Bacteria</taxon>
        <taxon>Bacillati</taxon>
        <taxon>Chloroflexota</taxon>
        <taxon>Dehalococcoidia</taxon>
        <taxon>Dehalococcoidales</taxon>
        <taxon>Dehalococcoidaceae</taxon>
        <taxon>Dehalococcoides</taxon>
    </lineage>
</organism>
<dbReference type="Proteomes" id="UP000000433">
    <property type="component" value="Chromosome"/>
</dbReference>